<accession>A0A8J9Z1C1</accession>
<proteinExistence type="inferred from homology"/>
<feature type="domain" description="EF-hand" evidence="3">
    <location>
        <begin position="186"/>
        <end position="213"/>
    </location>
</feature>
<dbReference type="PANTHER" id="PTHR10827">
    <property type="entry name" value="RETICULOCALBIN"/>
    <property type="match status" value="1"/>
</dbReference>
<dbReference type="PROSITE" id="PS50222">
    <property type="entry name" value="EF_HAND_2"/>
    <property type="match status" value="4"/>
</dbReference>
<evidence type="ECO:0000259" key="3">
    <source>
        <dbReference type="PROSITE" id="PS50222"/>
    </source>
</evidence>
<dbReference type="Pfam" id="PF13202">
    <property type="entry name" value="EF-hand_5"/>
    <property type="match status" value="2"/>
</dbReference>
<dbReference type="PROSITE" id="PS00018">
    <property type="entry name" value="EF_HAND_1"/>
    <property type="match status" value="3"/>
</dbReference>
<dbReference type="GO" id="GO:0005509">
    <property type="term" value="F:calcium ion binding"/>
    <property type="evidence" value="ECO:0007669"/>
    <property type="project" value="InterPro"/>
</dbReference>
<dbReference type="EMBL" id="OV696699">
    <property type="protein sequence ID" value="CAH1245712.1"/>
    <property type="molecule type" value="Genomic_DNA"/>
</dbReference>
<feature type="domain" description="EF-hand" evidence="3">
    <location>
        <begin position="90"/>
        <end position="125"/>
    </location>
</feature>
<dbReference type="InterPro" id="IPR018247">
    <property type="entry name" value="EF_Hand_1_Ca_BS"/>
</dbReference>
<evidence type="ECO:0000256" key="2">
    <source>
        <dbReference type="ARBA" id="ARBA00022837"/>
    </source>
</evidence>
<keyword evidence="2" id="KW-0106">Calcium</keyword>
<dbReference type="SMART" id="SM00054">
    <property type="entry name" value="EFh"/>
    <property type="match status" value="6"/>
</dbReference>
<dbReference type="SUPFAM" id="SSF47473">
    <property type="entry name" value="EF-hand"/>
    <property type="match status" value="3"/>
</dbReference>
<dbReference type="GO" id="GO:0005783">
    <property type="term" value="C:endoplasmic reticulum"/>
    <property type="evidence" value="ECO:0007669"/>
    <property type="project" value="TreeGrafter"/>
</dbReference>
<dbReference type="Pfam" id="PF13499">
    <property type="entry name" value="EF-hand_7"/>
    <property type="match status" value="1"/>
</dbReference>
<dbReference type="InterPro" id="IPR011992">
    <property type="entry name" value="EF-hand-dom_pair"/>
</dbReference>
<gene>
    <name evidence="4" type="primary">Hypp7529</name>
    <name evidence="4" type="ORF">BLAG_LOCUS7949</name>
</gene>
<dbReference type="Proteomes" id="UP000838412">
    <property type="component" value="Chromosome 14"/>
</dbReference>
<comment type="similarity">
    <text evidence="1">Belongs to the CREC family.</text>
</comment>
<dbReference type="OrthoDB" id="26525at2759"/>
<dbReference type="InterPro" id="IPR002048">
    <property type="entry name" value="EF_hand_dom"/>
</dbReference>
<protein>
    <submittedName>
        <fullName evidence="4">Hypp7529 protein</fullName>
    </submittedName>
</protein>
<organism evidence="4 5">
    <name type="scientific">Branchiostoma lanceolatum</name>
    <name type="common">Common lancelet</name>
    <name type="synonym">Amphioxus lanceolatum</name>
    <dbReference type="NCBI Taxonomy" id="7740"/>
    <lineage>
        <taxon>Eukaryota</taxon>
        <taxon>Metazoa</taxon>
        <taxon>Chordata</taxon>
        <taxon>Cephalochordata</taxon>
        <taxon>Leptocardii</taxon>
        <taxon>Amphioxiformes</taxon>
        <taxon>Branchiostomatidae</taxon>
        <taxon>Branchiostoma</taxon>
    </lineage>
</organism>
<sequence>MAPFILMFVALASASPVRRQTDVLDINADGMISYDEVFHAMTLHDALVALDIDGDQFLYLPQIVELFGDGSIFYQLNSNGDDHLSFGEVQHGLTLREFFDLFDKNGDGMLDATESYQMNYIYNTIKNPDAAIMNALDANGDGKLSKLEVLSAMKLDEAMFAMDTDGDGFLTVQEMMPVFGNDTQAMFDRLDADMDGQLSFDEINAGTSLENIFDFFDMDADGYLTGSEADGIYYVYNAIVTNPILVHGGLDADSDGKISLAEVEIVMTIHDVLDALDQDGDGHYTMQEFVDYMGDSNLFNILDHNGDMWLSTGEVHTIGLNNIFNYHDQDGDGFLIGSEADKMLFIYDQFLAMNAVNDVNTGN</sequence>
<dbReference type="PANTHER" id="PTHR10827:SF52">
    <property type="entry name" value="IP16409P"/>
    <property type="match status" value="1"/>
</dbReference>
<name>A0A8J9Z1C1_BRALA</name>
<dbReference type="AlphaFoldDB" id="A0A8J9Z1C1"/>
<reference evidence="4" key="1">
    <citation type="submission" date="2022-01" db="EMBL/GenBank/DDBJ databases">
        <authorList>
            <person name="Braso-Vives M."/>
        </authorList>
    </citation>
    <scope>NUCLEOTIDE SEQUENCE</scope>
</reference>
<dbReference type="Gene3D" id="1.10.238.10">
    <property type="entry name" value="EF-hand"/>
    <property type="match status" value="4"/>
</dbReference>
<evidence type="ECO:0000313" key="4">
    <source>
        <dbReference type="EMBL" id="CAH1245712.1"/>
    </source>
</evidence>
<keyword evidence="5" id="KW-1185">Reference proteome</keyword>
<evidence type="ECO:0000313" key="5">
    <source>
        <dbReference type="Proteomes" id="UP000838412"/>
    </source>
</evidence>
<feature type="domain" description="EF-hand" evidence="3">
    <location>
        <begin position="264"/>
        <end position="299"/>
    </location>
</feature>
<feature type="domain" description="EF-hand" evidence="3">
    <location>
        <begin position="150"/>
        <end position="185"/>
    </location>
</feature>
<evidence type="ECO:0000256" key="1">
    <source>
        <dbReference type="ARBA" id="ARBA00006431"/>
    </source>
</evidence>